<feature type="region of interest" description="Disordered" evidence="4">
    <location>
        <begin position="532"/>
        <end position="608"/>
    </location>
</feature>
<evidence type="ECO:0000259" key="5">
    <source>
        <dbReference type="Pfam" id="PF12705"/>
    </source>
</evidence>
<dbReference type="Pfam" id="PF12705">
    <property type="entry name" value="PDDEXK_1"/>
    <property type="match status" value="1"/>
</dbReference>
<dbReference type="Proteomes" id="UP001139158">
    <property type="component" value="Unassembled WGS sequence"/>
</dbReference>
<keyword evidence="2" id="KW-0378">Hydrolase</keyword>
<dbReference type="InterPro" id="IPR038726">
    <property type="entry name" value="PDDEXK_AddAB-type"/>
</dbReference>
<organism evidence="6 7">
    <name type="scientific">Arthrobacter caoxuetaonis</name>
    <dbReference type="NCBI Taxonomy" id="2886935"/>
    <lineage>
        <taxon>Bacteria</taxon>
        <taxon>Bacillati</taxon>
        <taxon>Actinomycetota</taxon>
        <taxon>Actinomycetes</taxon>
        <taxon>Micrococcales</taxon>
        <taxon>Micrococcaceae</taxon>
        <taxon>Arthrobacter</taxon>
    </lineage>
</organism>
<evidence type="ECO:0000313" key="6">
    <source>
        <dbReference type="EMBL" id="MCC3299451.1"/>
    </source>
</evidence>
<dbReference type="AlphaFoldDB" id="A0A9X1MGL9"/>
<gene>
    <name evidence="6" type="ORF">LJ757_16785</name>
</gene>
<sequence length="608" mass="65631">MTTITLKPPLLRDKVAWDGKKLVVTDDSLIESSLRREALSASTSKSMQSCAARWVGERLLRSEDEDPFAPAPLGTSAHAVLEDLYALPGHRRTMREAEKITIGYADKMWADDPAASDAVRAAVKIARARWITEVKAAYEGIFVIEDPKAIEVVGREHQVKGIEVNGVPIIGYIDRISEATVNGVTGLVPEDYKSGKVLNTYFGDDHGDQLRIYAAAIHVEFGEKPVGAKVLYTKFGKSRDIDLSQRAMDKTLKVFALSWKRHNNYMKSQAFPTKVSALCGWCPLVNSCPVAKAEGKTVSPKVADQIPSATDLGIPTLRPGIAAPVPAAAADRIDDDSNDSVTFFAPDEDDHPEEAAALGRASEAAAHIGISGQSPDALSKEEHMAILEGKPWDTYTKNGELNPISYTAIGVFGIAEMALEALHKSGQPLTGKNVKALAATFRHIIVTAQDEWTGSTSMADAANTRLRGALRSVVETLPMPFGEPKEAWDSWVAKATKRCSSIVSVAHYVFEGVEDDEPWNALASGPALSVVPDAEPAEEEPAAEAEEPAPAPAARKTRPARRAVKPVPAAEEDEADEFAEETKPKPKISAEDLEFPADDEEDDFAYGA</sequence>
<feature type="compositionally biased region" description="Acidic residues" evidence="4">
    <location>
        <begin position="591"/>
        <end position="608"/>
    </location>
</feature>
<dbReference type="InterPro" id="IPR011604">
    <property type="entry name" value="PDDEXK-like_dom_sf"/>
</dbReference>
<dbReference type="GO" id="GO:0006281">
    <property type="term" value="P:DNA repair"/>
    <property type="evidence" value="ECO:0007669"/>
    <property type="project" value="UniProtKB-KW"/>
</dbReference>
<reference evidence="6" key="1">
    <citation type="submission" date="2021-10" db="EMBL/GenBank/DDBJ databases">
        <title>Novel species in genus Arthrobacter.</title>
        <authorList>
            <person name="Liu Y."/>
        </authorList>
    </citation>
    <scope>NUCLEOTIDE SEQUENCE</scope>
    <source>
        <strain evidence="6">Zg-Y453</strain>
    </source>
</reference>
<keyword evidence="2" id="KW-0347">Helicase</keyword>
<dbReference type="RefSeq" id="WP_227897437.1">
    <property type="nucleotide sequence ID" value="NZ_CP099467.1"/>
</dbReference>
<dbReference type="EMBL" id="JAJFZV010000018">
    <property type="protein sequence ID" value="MCC3299451.1"/>
    <property type="molecule type" value="Genomic_DNA"/>
</dbReference>
<dbReference type="Gene3D" id="3.90.320.10">
    <property type="match status" value="1"/>
</dbReference>
<keyword evidence="2" id="KW-0067">ATP-binding</keyword>
<keyword evidence="2" id="KW-0547">Nucleotide-binding</keyword>
<protein>
    <submittedName>
        <fullName evidence="6">PD-(D/E)XK nuclease family protein</fullName>
    </submittedName>
</protein>
<proteinExistence type="predicted"/>
<evidence type="ECO:0000256" key="1">
    <source>
        <dbReference type="ARBA" id="ARBA00022763"/>
    </source>
</evidence>
<accession>A0A9X1MGL9</accession>
<comment type="caution">
    <text evidence="6">The sequence shown here is derived from an EMBL/GenBank/DDBJ whole genome shotgun (WGS) entry which is preliminary data.</text>
</comment>
<feature type="compositionally biased region" description="Basic residues" evidence="4">
    <location>
        <begin position="555"/>
        <end position="564"/>
    </location>
</feature>
<feature type="domain" description="PD-(D/E)XK endonuclease-like" evidence="5">
    <location>
        <begin position="39"/>
        <end position="289"/>
    </location>
</feature>
<keyword evidence="7" id="KW-1185">Reference proteome</keyword>
<evidence type="ECO:0000256" key="4">
    <source>
        <dbReference type="SAM" id="MobiDB-lite"/>
    </source>
</evidence>
<keyword evidence="1" id="KW-0227">DNA damage</keyword>
<keyword evidence="3" id="KW-0234">DNA repair</keyword>
<dbReference type="GO" id="GO:0004386">
    <property type="term" value="F:helicase activity"/>
    <property type="evidence" value="ECO:0007669"/>
    <property type="project" value="UniProtKB-KW"/>
</dbReference>
<evidence type="ECO:0000256" key="3">
    <source>
        <dbReference type="ARBA" id="ARBA00023204"/>
    </source>
</evidence>
<feature type="compositionally biased region" description="Acidic residues" evidence="4">
    <location>
        <begin position="535"/>
        <end position="547"/>
    </location>
</feature>
<evidence type="ECO:0000313" key="7">
    <source>
        <dbReference type="Proteomes" id="UP001139158"/>
    </source>
</evidence>
<feature type="compositionally biased region" description="Acidic residues" evidence="4">
    <location>
        <begin position="570"/>
        <end position="579"/>
    </location>
</feature>
<evidence type="ECO:0000256" key="2">
    <source>
        <dbReference type="ARBA" id="ARBA00022806"/>
    </source>
</evidence>
<feature type="compositionally biased region" description="Basic and acidic residues" evidence="4">
    <location>
        <begin position="580"/>
        <end position="590"/>
    </location>
</feature>
<name>A0A9X1MGL9_9MICC</name>